<proteinExistence type="predicted"/>
<evidence type="ECO:0000259" key="2">
    <source>
        <dbReference type="Pfam" id="PF13422"/>
    </source>
</evidence>
<dbReference type="Gene3D" id="2.120.10.80">
    <property type="entry name" value="Kelch-type beta propeller"/>
    <property type="match status" value="2"/>
</dbReference>
<evidence type="ECO:0000313" key="4">
    <source>
        <dbReference type="Proteomes" id="UP000838412"/>
    </source>
</evidence>
<reference evidence="3" key="1">
    <citation type="submission" date="2022-01" db="EMBL/GenBank/DDBJ databases">
        <authorList>
            <person name="Braso-Vives M."/>
        </authorList>
    </citation>
    <scope>NUCLEOTIDE SEQUENCE</scope>
</reference>
<sequence>PADMSNLWALACGNGLPVEIIVSVDKSRVVNRMGKKKDKKGKGAEKTALKTAKKAEKKARAEADEDLEALIAEFQELDRKRTQVTEEPCAPPLPRCNGSLVAHPEKEELILFGGEYYNGQKTFVYNDLFFYNVKKNEWSKVQIPEGPPPRCAHQAVSLAQGGGQMWVFGGEFASPSQSQFYHYKDLWVLHLATKKWEKIDSSGGPTSRSGHRMVTVKRQLVVFGGFHDNIINYQYFCDVYTFNLDTYQWARLSPSGVGPSPRSACQLVPAPDGSVIVYGGYSKTKVKRDVDKGTVHSDMFVLSPEKGSTTEGAPQKWKWAHVKPSAINKPSPRCGFSSCVTAPNRAIFFGGVQDEEDEEELSGDFFDDSYFLDLENKKWFLTNLKGRKSKRRRRRAKKDKETQSSESEDDSRERDEEEKSGTDSEEESMPLVPSPRMNTLMVAKGKILFLYGGVYEEGDKQVTLNDLYALDLHKMDEWRALVTSNPQDQEWLEESSSEEEEDDSHLGATGGKNSGNASDSDEGGSETKQDHPSVLSGENVADFFSRTKDHWMDLARKSAEEEAETFSEKALKKIAFQMAKLFHGEQAKVTKDDSQEGEH</sequence>
<dbReference type="PANTHER" id="PTHR46063">
    <property type="entry name" value="KELCH DOMAIN-CONTAINING PROTEIN"/>
    <property type="match status" value="1"/>
</dbReference>
<feature type="region of interest" description="Disordered" evidence="1">
    <location>
        <begin position="32"/>
        <end position="58"/>
    </location>
</feature>
<feature type="domain" description="DUF4110" evidence="2">
    <location>
        <begin position="529"/>
        <end position="580"/>
    </location>
</feature>
<dbReference type="Pfam" id="PF24681">
    <property type="entry name" value="Kelch_KLHDC2_KLHL20_DRC7"/>
    <property type="match status" value="1"/>
</dbReference>
<evidence type="ECO:0000256" key="1">
    <source>
        <dbReference type="SAM" id="MobiDB-lite"/>
    </source>
</evidence>
<dbReference type="InterPro" id="IPR015915">
    <property type="entry name" value="Kelch-typ_b-propeller"/>
</dbReference>
<dbReference type="PANTHER" id="PTHR46063:SF1">
    <property type="entry name" value="KELCH DOMAIN-CONTAINING PROTEIN 4"/>
    <property type="match status" value="1"/>
</dbReference>
<dbReference type="AlphaFoldDB" id="A0A8K0AAJ4"/>
<evidence type="ECO:0000313" key="3">
    <source>
        <dbReference type="EMBL" id="CAH1269280.1"/>
    </source>
</evidence>
<dbReference type="OrthoDB" id="4447at2759"/>
<dbReference type="SUPFAM" id="SSF117281">
    <property type="entry name" value="Kelch motif"/>
    <property type="match status" value="1"/>
</dbReference>
<dbReference type="EMBL" id="OV696692">
    <property type="protein sequence ID" value="CAH1269280.1"/>
    <property type="molecule type" value="Genomic_DNA"/>
</dbReference>
<feature type="region of interest" description="Disordered" evidence="1">
    <location>
        <begin position="391"/>
        <end position="436"/>
    </location>
</feature>
<organism evidence="3 4">
    <name type="scientific">Branchiostoma lanceolatum</name>
    <name type="common">Common lancelet</name>
    <name type="synonym">Amphioxus lanceolatum</name>
    <dbReference type="NCBI Taxonomy" id="7740"/>
    <lineage>
        <taxon>Eukaryota</taxon>
        <taxon>Metazoa</taxon>
        <taxon>Chordata</taxon>
        <taxon>Cephalochordata</taxon>
        <taxon>Leptocardii</taxon>
        <taxon>Amphioxiformes</taxon>
        <taxon>Branchiostomatidae</taxon>
        <taxon>Branchiostoma</taxon>
    </lineage>
</organism>
<accession>A0A8K0AAJ4</accession>
<gene>
    <name evidence="3" type="primary">KLHDC4</name>
    <name evidence="3" type="ORF">BLAG_LOCUS21979</name>
</gene>
<dbReference type="Pfam" id="PF13422">
    <property type="entry name" value="DUF4110"/>
    <property type="match status" value="1"/>
</dbReference>
<feature type="region of interest" description="Disordered" evidence="1">
    <location>
        <begin position="486"/>
        <end position="539"/>
    </location>
</feature>
<feature type="non-terminal residue" evidence="3">
    <location>
        <position position="1"/>
    </location>
</feature>
<protein>
    <submittedName>
        <fullName evidence="3">KLHDC4 protein</fullName>
    </submittedName>
</protein>
<keyword evidence="4" id="KW-1185">Reference proteome</keyword>
<feature type="compositionally biased region" description="Acidic residues" evidence="1">
    <location>
        <begin position="490"/>
        <end position="503"/>
    </location>
</feature>
<dbReference type="InterPro" id="IPR025183">
    <property type="entry name" value="DUF4110"/>
</dbReference>
<dbReference type="InterPro" id="IPR052588">
    <property type="entry name" value="Kelch_domain_protein"/>
</dbReference>
<name>A0A8K0AAJ4_BRALA</name>
<dbReference type="Proteomes" id="UP000838412">
    <property type="component" value="Chromosome 7"/>
</dbReference>
<feature type="compositionally biased region" description="Basic and acidic residues" evidence="1">
    <location>
        <begin position="411"/>
        <end position="422"/>
    </location>
</feature>